<dbReference type="InterPro" id="IPR000866">
    <property type="entry name" value="AhpC/TSA"/>
</dbReference>
<name>A0ABX2B3L3_9BACT</name>
<dbReference type="PROSITE" id="PS51257">
    <property type="entry name" value="PROKAR_LIPOPROTEIN"/>
    <property type="match status" value="1"/>
</dbReference>
<dbReference type="InterPro" id="IPR013766">
    <property type="entry name" value="Thioredoxin_domain"/>
</dbReference>
<dbReference type="EMBL" id="JABKKJ010000003">
    <property type="protein sequence ID" value="NPE24545.1"/>
    <property type="molecule type" value="Genomic_DNA"/>
</dbReference>
<evidence type="ECO:0000259" key="1">
    <source>
        <dbReference type="PROSITE" id="PS51352"/>
    </source>
</evidence>
<organism evidence="2 3">
    <name type="scientific">Xylanibacter caecicola</name>
    <dbReference type="NCBI Taxonomy" id="2736294"/>
    <lineage>
        <taxon>Bacteria</taxon>
        <taxon>Pseudomonadati</taxon>
        <taxon>Bacteroidota</taxon>
        <taxon>Bacteroidia</taxon>
        <taxon>Bacteroidales</taxon>
        <taxon>Prevotellaceae</taxon>
        <taxon>Xylanibacter</taxon>
    </lineage>
</organism>
<sequence>MKRFAFFITLTLVLVSCETKSGYFKIDGRFLNLNQGEFYVYSPDGIISGIDTIKVDGGRFTYEIPCGNKGTLMLIFPNYSEQPVFAEPGKTADVKADASHLKEMEVKGTKANELMTDFRKQTANASPPEAVKYAEQFIKDNPKSLVSIYILRRYFVQGSNFNPTEASALADILVKAQPDNIRLTKLRSDINRLKVSTKGNNLPFFAGTDLNGKLVRNKDLHGKVAVIYTWATWNYDSQNMMRQLKSIKKEAGDRLALIGISIDANAEECKRFIQRDSLTWSNICEEQLFESPIIRKLGMQTVPDNIVIDMQGRIVAHGLSTEDLKKQIKDLLK</sequence>
<dbReference type="CDD" id="cd02966">
    <property type="entry name" value="TlpA_like_family"/>
    <property type="match status" value="1"/>
</dbReference>
<dbReference type="Pfam" id="PF00578">
    <property type="entry name" value="AhpC-TSA"/>
    <property type="match status" value="1"/>
</dbReference>
<dbReference type="Gene3D" id="3.40.30.10">
    <property type="entry name" value="Glutaredoxin"/>
    <property type="match status" value="1"/>
</dbReference>
<dbReference type="RefSeq" id="WP_172344041.1">
    <property type="nucleotide sequence ID" value="NZ_CASTNK010000002.1"/>
</dbReference>
<dbReference type="Proteomes" id="UP000820977">
    <property type="component" value="Unassembled WGS sequence"/>
</dbReference>
<evidence type="ECO:0000313" key="2">
    <source>
        <dbReference type="EMBL" id="NPE24545.1"/>
    </source>
</evidence>
<proteinExistence type="predicted"/>
<dbReference type="InterPro" id="IPR025380">
    <property type="entry name" value="DUF4369"/>
</dbReference>
<gene>
    <name evidence="2" type="ORF">HPS54_03245</name>
</gene>
<dbReference type="PROSITE" id="PS51352">
    <property type="entry name" value="THIOREDOXIN_2"/>
    <property type="match status" value="1"/>
</dbReference>
<dbReference type="InterPro" id="IPR036249">
    <property type="entry name" value="Thioredoxin-like_sf"/>
</dbReference>
<feature type="domain" description="Thioredoxin" evidence="1">
    <location>
        <begin position="196"/>
        <end position="333"/>
    </location>
</feature>
<dbReference type="SUPFAM" id="SSF52833">
    <property type="entry name" value="Thioredoxin-like"/>
    <property type="match status" value="1"/>
</dbReference>
<protein>
    <submittedName>
        <fullName evidence="2">AhpC/TSA family protein</fullName>
    </submittedName>
</protein>
<comment type="caution">
    <text evidence="2">The sequence shown here is derived from an EMBL/GenBank/DDBJ whole genome shotgun (WGS) entry which is preliminary data.</text>
</comment>
<keyword evidence="3" id="KW-1185">Reference proteome</keyword>
<dbReference type="PANTHER" id="PTHR42852:SF13">
    <property type="entry name" value="PROTEIN DIPZ"/>
    <property type="match status" value="1"/>
</dbReference>
<evidence type="ECO:0000313" key="3">
    <source>
        <dbReference type="Proteomes" id="UP000820977"/>
    </source>
</evidence>
<reference evidence="2 3" key="1">
    <citation type="submission" date="2020-05" db="EMBL/GenBank/DDBJ databases">
        <title>Distinct polysaccharide utilization as determinants for interspecies competition between intestinal Prevotella spp.</title>
        <authorList>
            <person name="Galvez E.J.C."/>
            <person name="Iljazovic A."/>
            <person name="Strowig T."/>
        </authorList>
    </citation>
    <scope>NUCLEOTIDE SEQUENCE [LARGE SCALE GENOMIC DNA]</scope>
    <source>
        <strain evidence="2 3">PCHR</strain>
    </source>
</reference>
<dbReference type="Pfam" id="PF14289">
    <property type="entry name" value="DUF4369"/>
    <property type="match status" value="1"/>
</dbReference>
<dbReference type="InterPro" id="IPR050553">
    <property type="entry name" value="Thioredoxin_ResA/DsbE_sf"/>
</dbReference>
<dbReference type="PANTHER" id="PTHR42852">
    <property type="entry name" value="THIOL:DISULFIDE INTERCHANGE PROTEIN DSBE"/>
    <property type="match status" value="1"/>
</dbReference>
<accession>A0ABX2B3L3</accession>